<accession>A0ACC2MIR3</accession>
<keyword evidence="2" id="KW-1185">Reference proteome</keyword>
<dbReference type="EMBL" id="CM056810">
    <property type="protein sequence ID" value="KAJ8645275.1"/>
    <property type="molecule type" value="Genomic_DNA"/>
</dbReference>
<evidence type="ECO:0000313" key="2">
    <source>
        <dbReference type="Proteomes" id="UP001234297"/>
    </source>
</evidence>
<comment type="caution">
    <text evidence="1">The sequence shown here is derived from an EMBL/GenBank/DDBJ whole genome shotgun (WGS) entry which is preliminary data.</text>
</comment>
<proteinExistence type="predicted"/>
<organism evidence="1 2">
    <name type="scientific">Persea americana</name>
    <name type="common">Avocado</name>
    <dbReference type="NCBI Taxonomy" id="3435"/>
    <lineage>
        <taxon>Eukaryota</taxon>
        <taxon>Viridiplantae</taxon>
        <taxon>Streptophyta</taxon>
        <taxon>Embryophyta</taxon>
        <taxon>Tracheophyta</taxon>
        <taxon>Spermatophyta</taxon>
        <taxon>Magnoliopsida</taxon>
        <taxon>Magnoliidae</taxon>
        <taxon>Laurales</taxon>
        <taxon>Lauraceae</taxon>
        <taxon>Persea</taxon>
    </lineage>
</organism>
<name>A0ACC2MIR3_PERAE</name>
<reference evidence="1 2" key="1">
    <citation type="journal article" date="2022" name="Hortic Res">
        <title>A haplotype resolved chromosomal level avocado genome allows analysis of novel avocado genes.</title>
        <authorList>
            <person name="Nath O."/>
            <person name="Fletcher S.J."/>
            <person name="Hayward A."/>
            <person name="Shaw L.M."/>
            <person name="Masouleh A.K."/>
            <person name="Furtado A."/>
            <person name="Henry R.J."/>
            <person name="Mitter N."/>
        </authorList>
    </citation>
    <scope>NUCLEOTIDE SEQUENCE [LARGE SCALE GENOMIC DNA]</scope>
    <source>
        <strain evidence="2">cv. Hass</strain>
    </source>
</reference>
<evidence type="ECO:0000313" key="1">
    <source>
        <dbReference type="EMBL" id="KAJ8645275.1"/>
    </source>
</evidence>
<dbReference type="Proteomes" id="UP001234297">
    <property type="component" value="Chromosome 2"/>
</dbReference>
<protein>
    <submittedName>
        <fullName evidence="1">Uncharacterized protein</fullName>
    </submittedName>
</protein>
<sequence>MECMSGTLVLELSSLLILFSLIRSTPISRNASQHTSSSNLPPYTIVEAGLVNRKRQGNCQLPKEMSRSSKKNRRRQKKSITVVQKLFETCRDVFSASGAGIVPSQGDVERIRLVLDSLIPNDVGLSQEMPYFRMEESDKAPPVTYLHLYECDKFSIGIWCLPPLAVIPLHNHPGMTVFGKLLFGSMHIKSYDWADIPCSSDKTLNPSHCTFENLEVHLAGMRLAKVKTDAVFTAPCNTSILYPAEGGNMHRFTAKTACAVLDVLGPPYSDPEGRHCTYYRDFPYASIPVDKELGYEGEGFAWLEEKELEDFSVSGAPYVGPKIVEN</sequence>
<gene>
    <name evidence="1" type="ORF">MRB53_007023</name>
</gene>